<reference evidence="2" key="2">
    <citation type="submission" date="2020-06" db="EMBL/GenBank/DDBJ databases">
        <title>Helianthus annuus Genome sequencing and assembly Release 2.</title>
        <authorList>
            <person name="Gouzy J."/>
            <person name="Langlade N."/>
            <person name="Munos S."/>
        </authorList>
    </citation>
    <scope>NUCLEOTIDE SEQUENCE</scope>
    <source>
        <tissue evidence="2">Leaves</tissue>
    </source>
</reference>
<proteinExistence type="predicted"/>
<dbReference type="Proteomes" id="UP000215914">
    <property type="component" value="Unassembled WGS sequence"/>
</dbReference>
<gene>
    <name evidence="2" type="ORF">HanXRQr2_Chr11g0491681</name>
</gene>
<accession>A0A9K3HP00</accession>
<reference evidence="2" key="1">
    <citation type="journal article" date="2017" name="Nature">
        <title>The sunflower genome provides insights into oil metabolism, flowering and Asterid evolution.</title>
        <authorList>
            <person name="Badouin H."/>
            <person name="Gouzy J."/>
            <person name="Grassa C.J."/>
            <person name="Murat F."/>
            <person name="Staton S.E."/>
            <person name="Cottret L."/>
            <person name="Lelandais-Briere C."/>
            <person name="Owens G.L."/>
            <person name="Carrere S."/>
            <person name="Mayjonade B."/>
            <person name="Legrand L."/>
            <person name="Gill N."/>
            <person name="Kane N.C."/>
            <person name="Bowers J.E."/>
            <person name="Hubner S."/>
            <person name="Bellec A."/>
            <person name="Berard A."/>
            <person name="Berges H."/>
            <person name="Blanchet N."/>
            <person name="Boniface M.C."/>
            <person name="Brunel D."/>
            <person name="Catrice O."/>
            <person name="Chaidir N."/>
            <person name="Claudel C."/>
            <person name="Donnadieu C."/>
            <person name="Faraut T."/>
            <person name="Fievet G."/>
            <person name="Helmstetter N."/>
            <person name="King M."/>
            <person name="Knapp S.J."/>
            <person name="Lai Z."/>
            <person name="Le Paslier M.C."/>
            <person name="Lippi Y."/>
            <person name="Lorenzon L."/>
            <person name="Mandel J.R."/>
            <person name="Marage G."/>
            <person name="Marchand G."/>
            <person name="Marquand E."/>
            <person name="Bret-Mestries E."/>
            <person name="Morien E."/>
            <person name="Nambeesan S."/>
            <person name="Nguyen T."/>
            <person name="Pegot-Espagnet P."/>
            <person name="Pouilly N."/>
            <person name="Raftis F."/>
            <person name="Sallet E."/>
            <person name="Schiex T."/>
            <person name="Thomas J."/>
            <person name="Vandecasteele C."/>
            <person name="Vares D."/>
            <person name="Vear F."/>
            <person name="Vautrin S."/>
            <person name="Crespi M."/>
            <person name="Mangin B."/>
            <person name="Burke J.M."/>
            <person name="Salse J."/>
            <person name="Munos S."/>
            <person name="Vincourt P."/>
            <person name="Rieseberg L.H."/>
            <person name="Langlade N.B."/>
        </authorList>
    </citation>
    <scope>NUCLEOTIDE SEQUENCE</scope>
    <source>
        <tissue evidence="2">Leaves</tissue>
    </source>
</reference>
<evidence type="ECO:0000313" key="3">
    <source>
        <dbReference type="Proteomes" id="UP000215914"/>
    </source>
</evidence>
<comment type="caution">
    <text evidence="2">The sequence shown here is derived from an EMBL/GenBank/DDBJ whole genome shotgun (WGS) entry which is preliminary data.</text>
</comment>
<sequence length="147" mass="15619">MRDSQVMSALDFLKSDDTSDVVFADTISAEGEDVVVRGSEHRFEGSDYVNVPNVKGFVKPPASKQSTRCSTRRKGVGQPSTSETIDLGDELDVEDTEVPDDGKKCELPLVASKEAKVVGKKVGGSKPSAKAIEGSSSVDPGEIYVPN</sequence>
<organism evidence="2 3">
    <name type="scientific">Helianthus annuus</name>
    <name type="common">Common sunflower</name>
    <dbReference type="NCBI Taxonomy" id="4232"/>
    <lineage>
        <taxon>Eukaryota</taxon>
        <taxon>Viridiplantae</taxon>
        <taxon>Streptophyta</taxon>
        <taxon>Embryophyta</taxon>
        <taxon>Tracheophyta</taxon>
        <taxon>Spermatophyta</taxon>
        <taxon>Magnoliopsida</taxon>
        <taxon>eudicotyledons</taxon>
        <taxon>Gunneridae</taxon>
        <taxon>Pentapetalae</taxon>
        <taxon>asterids</taxon>
        <taxon>campanulids</taxon>
        <taxon>Asterales</taxon>
        <taxon>Asteraceae</taxon>
        <taxon>Asteroideae</taxon>
        <taxon>Heliantheae alliance</taxon>
        <taxon>Heliantheae</taxon>
        <taxon>Helianthus</taxon>
    </lineage>
</organism>
<dbReference type="EMBL" id="MNCJ02000326">
    <property type="protein sequence ID" value="KAF5782109.1"/>
    <property type="molecule type" value="Genomic_DNA"/>
</dbReference>
<evidence type="ECO:0000313" key="2">
    <source>
        <dbReference type="EMBL" id="KAF5782109.1"/>
    </source>
</evidence>
<keyword evidence="3" id="KW-1185">Reference proteome</keyword>
<name>A0A9K3HP00_HELAN</name>
<protein>
    <submittedName>
        <fullName evidence="2">Uncharacterized protein</fullName>
    </submittedName>
</protein>
<dbReference type="Gramene" id="mRNA:HanXRQr2_Chr11g0491681">
    <property type="protein sequence ID" value="mRNA:HanXRQr2_Chr11g0491681"/>
    <property type="gene ID" value="HanXRQr2_Chr11g0491681"/>
</dbReference>
<evidence type="ECO:0000256" key="1">
    <source>
        <dbReference type="SAM" id="MobiDB-lite"/>
    </source>
</evidence>
<feature type="region of interest" description="Disordered" evidence="1">
    <location>
        <begin position="122"/>
        <end position="147"/>
    </location>
</feature>
<feature type="region of interest" description="Disordered" evidence="1">
    <location>
        <begin position="57"/>
        <end position="84"/>
    </location>
</feature>
<dbReference type="AlphaFoldDB" id="A0A9K3HP00"/>